<dbReference type="PANTHER" id="PTHR34978">
    <property type="entry name" value="POSSIBLE SENSOR-TRANSDUCER PROTEIN BLAR"/>
    <property type="match status" value="1"/>
</dbReference>
<proteinExistence type="predicted"/>
<feature type="transmembrane region" description="Helical" evidence="2">
    <location>
        <begin position="38"/>
        <end position="58"/>
    </location>
</feature>
<dbReference type="InterPro" id="IPR052173">
    <property type="entry name" value="Beta-lactam_resp_regulator"/>
</dbReference>
<dbReference type="Proteomes" id="UP001364764">
    <property type="component" value="Chromosome"/>
</dbReference>
<dbReference type="Pfam" id="PF05569">
    <property type="entry name" value="Peptidase_M56"/>
    <property type="match status" value="1"/>
</dbReference>
<evidence type="ECO:0000256" key="2">
    <source>
        <dbReference type="SAM" id="Phobius"/>
    </source>
</evidence>
<dbReference type="CDD" id="cd07341">
    <property type="entry name" value="M56_BlaR1_MecR1_like"/>
    <property type="match status" value="1"/>
</dbReference>
<feature type="transmembrane region" description="Helical" evidence="2">
    <location>
        <begin position="304"/>
        <end position="325"/>
    </location>
</feature>
<feature type="transmembrane region" description="Helical" evidence="2">
    <location>
        <begin position="6"/>
        <end position="26"/>
    </location>
</feature>
<dbReference type="InterPro" id="IPR008756">
    <property type="entry name" value="Peptidase_M56"/>
</dbReference>
<keyword evidence="2" id="KW-0812">Transmembrane</keyword>
<dbReference type="GeneID" id="93475539"/>
<name>A0ABD8AY87_PAEAM</name>
<dbReference type="EMBL" id="CP145892">
    <property type="protein sequence ID" value="WWP22236.1"/>
    <property type="molecule type" value="Genomic_DNA"/>
</dbReference>
<feature type="domain" description="Peptidase M56" evidence="3">
    <location>
        <begin position="9"/>
        <end position="292"/>
    </location>
</feature>
<reference evidence="4 5" key="1">
    <citation type="submission" date="2024-02" db="EMBL/GenBank/DDBJ databases">
        <title>Complete sequences of two Paenibacillus sp. strains and one Lysinibacillus strain isolated from the environment on STAA medium highlight biotechnological potential.</title>
        <authorList>
            <person name="Attere S.A."/>
            <person name="Piche L.C."/>
            <person name="Intertaglia L."/>
            <person name="Lami R."/>
            <person name="Charette S.J."/>
            <person name="Vincent A.T."/>
        </authorList>
    </citation>
    <scope>NUCLEOTIDE SEQUENCE [LARGE SCALE GENOMIC DNA]</scope>
    <source>
        <strain evidence="4 5">Y5S-7</strain>
    </source>
</reference>
<feature type="region of interest" description="Disordered" evidence="1">
    <location>
        <begin position="394"/>
        <end position="415"/>
    </location>
</feature>
<dbReference type="AlphaFoldDB" id="A0ABD8AY87"/>
<keyword evidence="2" id="KW-0472">Membrane</keyword>
<feature type="compositionally biased region" description="Low complexity" evidence="1">
    <location>
        <begin position="394"/>
        <end position="410"/>
    </location>
</feature>
<protein>
    <submittedName>
        <fullName evidence="4">M56 family metallopeptidase</fullName>
    </submittedName>
</protein>
<evidence type="ECO:0000313" key="4">
    <source>
        <dbReference type="EMBL" id="WWP22236.1"/>
    </source>
</evidence>
<evidence type="ECO:0000259" key="3">
    <source>
        <dbReference type="Pfam" id="PF05569"/>
    </source>
</evidence>
<feature type="transmembrane region" description="Helical" evidence="2">
    <location>
        <begin position="99"/>
        <end position="121"/>
    </location>
</feature>
<sequence>MMNIFFEILCSLTVAGSIVSVCILALRLIPISVFPTKWLYRLGKLALLFYLFPVSLGLSRLLDIAFQTTSTIPGTENAVASGVVAGTFIPEQTISVTTAWFLLCVWGIGVIGFSAWQVYCYRRFLNELSRTRTPVLCHSEAAVQLPLIKEALGLKRNITLAHSTLVRSPILVGLFKPTIYLPPENTVKMDISMVIHHELVHLKHKDLWVKALTLGVSALHWFNPLIHIIRRDIHTWSELACDEDVVKEMSHEERRRYGETILNVMAGTKKMPAQFCSSLSGEGKQLKRRLMIMFNVKKLKKKHWMLSMGALLLITGVSTSTAVWASNHTVKVEAEASEAVTVPSTGGSSEIVASPNKVGISEAVTAPSTSETPEIVALPEDEVSEAVPVPSVTVPSTTVPSTTVPSTTEPSEAKVVESATVPFTGESPEMVALPGDKVSVTVPAPSEK</sequence>
<organism evidence="4 5">
    <name type="scientific">Paenibacillus amylolyticus</name>
    <dbReference type="NCBI Taxonomy" id="1451"/>
    <lineage>
        <taxon>Bacteria</taxon>
        <taxon>Bacillati</taxon>
        <taxon>Bacillota</taxon>
        <taxon>Bacilli</taxon>
        <taxon>Bacillales</taxon>
        <taxon>Paenibacillaceae</taxon>
        <taxon>Paenibacillus</taxon>
    </lineage>
</organism>
<evidence type="ECO:0000313" key="5">
    <source>
        <dbReference type="Proteomes" id="UP001364764"/>
    </source>
</evidence>
<accession>A0ABD8AY87</accession>
<evidence type="ECO:0000256" key="1">
    <source>
        <dbReference type="SAM" id="MobiDB-lite"/>
    </source>
</evidence>
<dbReference type="RefSeq" id="WP_338708182.1">
    <property type="nucleotide sequence ID" value="NZ_CP145892.1"/>
</dbReference>
<keyword evidence="2" id="KW-1133">Transmembrane helix</keyword>
<gene>
    <name evidence="4" type="ORF">V6668_08700</name>
</gene>
<dbReference type="PANTHER" id="PTHR34978:SF3">
    <property type="entry name" value="SLR0241 PROTEIN"/>
    <property type="match status" value="1"/>
</dbReference>